<feature type="non-terminal residue" evidence="2">
    <location>
        <position position="1"/>
    </location>
</feature>
<keyword evidence="3" id="KW-1185">Reference proteome</keyword>
<comment type="caution">
    <text evidence="2">The sequence shown here is derived from an EMBL/GenBank/DDBJ whole genome shotgun (WGS) entry which is preliminary data.</text>
</comment>
<accession>A0A8J4PJ52</accession>
<evidence type="ECO:0000313" key="3">
    <source>
        <dbReference type="Proteomes" id="UP000695562"/>
    </source>
</evidence>
<feature type="non-terminal residue" evidence="2">
    <location>
        <position position="900"/>
    </location>
</feature>
<dbReference type="Pfam" id="PF05725">
    <property type="entry name" value="FNIP"/>
    <property type="match status" value="4"/>
</dbReference>
<dbReference type="PANTHER" id="PTHR32134:SF92">
    <property type="entry name" value="FNIP REPEAT-CONTAINING PROTEIN"/>
    <property type="match status" value="1"/>
</dbReference>
<keyword evidence="1" id="KW-0677">Repeat</keyword>
<dbReference type="InterPro" id="IPR051251">
    <property type="entry name" value="STK_FNIP-Repeat"/>
</dbReference>
<dbReference type="Proteomes" id="UP000695562">
    <property type="component" value="Unassembled WGS sequence"/>
</dbReference>
<evidence type="ECO:0008006" key="4">
    <source>
        <dbReference type="Google" id="ProtNLM"/>
    </source>
</evidence>
<dbReference type="PANTHER" id="PTHR32134">
    <property type="entry name" value="FNIP REPEAT-CONTAINING PROTEIN"/>
    <property type="match status" value="1"/>
</dbReference>
<dbReference type="OrthoDB" id="24009at2759"/>
<protein>
    <recommendedName>
        <fullName evidence="4">FNIP repeat-containing protein</fullName>
    </recommendedName>
</protein>
<evidence type="ECO:0000313" key="2">
    <source>
        <dbReference type="EMBL" id="KAF2068187.1"/>
    </source>
</evidence>
<reference evidence="2" key="1">
    <citation type="submission" date="2020-01" db="EMBL/GenBank/DDBJ databases">
        <title>Development of genomics and gene disruption for Polysphondylium violaceum indicates a role for the polyketide synthase stlB in stalk morphogenesis.</title>
        <authorList>
            <person name="Narita B."/>
            <person name="Kawabe Y."/>
            <person name="Kin K."/>
            <person name="Saito T."/>
            <person name="Gibbs R."/>
            <person name="Kuspa A."/>
            <person name="Muzny D."/>
            <person name="Queller D."/>
            <person name="Richards S."/>
            <person name="Strassman J."/>
            <person name="Sucgang R."/>
            <person name="Worley K."/>
            <person name="Schaap P."/>
        </authorList>
    </citation>
    <scope>NUCLEOTIDE SEQUENCE</scope>
    <source>
        <strain evidence="2">QSvi11</strain>
    </source>
</reference>
<dbReference type="EMBL" id="AJWJ01001146">
    <property type="protein sequence ID" value="KAF2068187.1"/>
    <property type="molecule type" value="Genomic_DNA"/>
</dbReference>
<dbReference type="AlphaFoldDB" id="A0A8J4PJ52"/>
<proteinExistence type="predicted"/>
<dbReference type="Gene3D" id="3.80.10.10">
    <property type="entry name" value="Ribonuclease Inhibitor"/>
    <property type="match status" value="1"/>
</dbReference>
<dbReference type="InterPro" id="IPR032675">
    <property type="entry name" value="LRR_dom_sf"/>
</dbReference>
<sequence>IYTCSQGSRHKQVVSNSKLNIEFIAFIDKPLRLDAITLPSTLKSLLLGPDTFNHSLEALDPLPPHLKYLSLHDTYEQPIYQNQHLPITLTHLELSIRIDEKTNNFSNDWLCRKGYLPPSITHLKLSIFMKFEDHESIEEYEIETEKQEQQEEDEVTLPSALKILLPSSIQSICLDPDFDLLRSRITIIDRDDYYSTTPTPTPTPKIREGLKELVLPYGFNQFIPKNTLPSTLESLSILNPQYNQPLNINNIPTSLTSFKCMSDTCKLDLSANGSIRELKAHGDTVTNYPHYLESLDIRLEDSKFEKEFNIINKHLIKRLVIDTPSPDNTDKLLDTGFPNLEYLKVKYLDANVQSKVLASIQELDIEYVYDDDGYDSYLSPNIKDIHIDLNSKTLEFSHSLPVNFEIIEKERNKNYVPNQLPMVDNFFKIWRNVYIKPIIMESFYESTRSSLRFNVQTGTLDYMDRFPNYNIFVDNEDQFTPALLQFDKAQQMTIRRSSANLTEKIPRSIHRLRCYNDKGSIVPSWITDLDIFECPHLPAVKFPPSVTRLTLSSTRWQSLCEIPATLKYLSLNHLDGSQSIPPSVTHLTLLDQPINSLEIEIPSTVQKIEFKKLSIDKSWSLDIPSWISNRLVNGVFYIYSESKNKTAIPSNATHLFWTDDHLIDNDEVNIPPSVHTLVLDEYFNSPIASLPPTITQMLFSGELQQPLETIYFPPALKFLYFYSLKIDIQENDLPNGLTHLVIDRFGSRIKSLPQSCHHLEFNYQGRYGDDDDCNIIPPQIKHLKFTSVYSKIKIPHTVQSVVTSSHDKIFIDTIPPSQTWSNVSIKQPSPFISTTRIHLRAPQYSNFNTFIIPSRLGNNIRSIAFGDMFNQGIVKGTFPNSIEHLDFGNKFNQKLKRSLL</sequence>
<gene>
    <name evidence="2" type="ORF">CYY_010487</name>
</gene>
<evidence type="ECO:0000256" key="1">
    <source>
        <dbReference type="ARBA" id="ARBA00022737"/>
    </source>
</evidence>
<organism evidence="2 3">
    <name type="scientific">Polysphondylium violaceum</name>
    <dbReference type="NCBI Taxonomy" id="133409"/>
    <lineage>
        <taxon>Eukaryota</taxon>
        <taxon>Amoebozoa</taxon>
        <taxon>Evosea</taxon>
        <taxon>Eumycetozoa</taxon>
        <taxon>Dictyostelia</taxon>
        <taxon>Dictyosteliales</taxon>
        <taxon>Dictyosteliaceae</taxon>
        <taxon>Polysphondylium</taxon>
    </lineage>
</organism>
<name>A0A8J4PJ52_9MYCE</name>
<dbReference type="InterPro" id="IPR008615">
    <property type="entry name" value="FNIP"/>
</dbReference>